<protein>
    <recommendedName>
        <fullName evidence="1">Reverse transcriptase domain-containing protein</fullName>
    </recommendedName>
</protein>
<dbReference type="InterPro" id="IPR036691">
    <property type="entry name" value="Endo/exonu/phosph_ase_sf"/>
</dbReference>
<dbReference type="CDD" id="cd01650">
    <property type="entry name" value="RT_nLTR_like"/>
    <property type="match status" value="1"/>
</dbReference>
<dbReference type="SUPFAM" id="SSF56219">
    <property type="entry name" value="DNase I-like"/>
    <property type="match status" value="1"/>
</dbReference>
<dbReference type="PANTHER" id="PTHR46670:SF3">
    <property type="entry name" value="ENDONUCLEASE_EXONUCLEASE_PHOSPHATASE DOMAIN-CONTAINING PROTEIN"/>
    <property type="match status" value="1"/>
</dbReference>
<dbReference type="Gene3D" id="3.60.10.10">
    <property type="entry name" value="Endonuclease/exonuclease/phosphatase"/>
    <property type="match status" value="1"/>
</dbReference>
<dbReference type="EMBL" id="VSWD01000012">
    <property type="protein sequence ID" value="KAK3085690.1"/>
    <property type="molecule type" value="Genomic_DNA"/>
</dbReference>
<dbReference type="GO" id="GO:0003824">
    <property type="term" value="F:catalytic activity"/>
    <property type="evidence" value="ECO:0007669"/>
    <property type="project" value="InterPro"/>
</dbReference>
<dbReference type="SUPFAM" id="SSF56672">
    <property type="entry name" value="DNA/RNA polymerases"/>
    <property type="match status" value="1"/>
</dbReference>
<evidence type="ECO:0000313" key="2">
    <source>
        <dbReference type="EMBL" id="KAK3085690.1"/>
    </source>
</evidence>
<dbReference type="InterPro" id="IPR043502">
    <property type="entry name" value="DNA/RNA_pol_sf"/>
</dbReference>
<organism evidence="2 3">
    <name type="scientific">Pinctada imbricata</name>
    <name type="common">Atlantic pearl-oyster</name>
    <name type="synonym">Pinctada martensii</name>
    <dbReference type="NCBI Taxonomy" id="66713"/>
    <lineage>
        <taxon>Eukaryota</taxon>
        <taxon>Metazoa</taxon>
        <taxon>Spiralia</taxon>
        <taxon>Lophotrochozoa</taxon>
        <taxon>Mollusca</taxon>
        <taxon>Bivalvia</taxon>
        <taxon>Autobranchia</taxon>
        <taxon>Pteriomorphia</taxon>
        <taxon>Pterioida</taxon>
        <taxon>Pterioidea</taxon>
        <taxon>Pteriidae</taxon>
        <taxon>Pinctada</taxon>
    </lineage>
</organism>
<accession>A0AA88XJV8</accession>
<dbReference type="InterPro" id="IPR005135">
    <property type="entry name" value="Endo/exonuclease/phosphatase"/>
</dbReference>
<evidence type="ECO:0000259" key="1">
    <source>
        <dbReference type="PROSITE" id="PS50878"/>
    </source>
</evidence>
<evidence type="ECO:0000313" key="3">
    <source>
        <dbReference type="Proteomes" id="UP001186944"/>
    </source>
</evidence>
<dbReference type="InterPro" id="IPR000477">
    <property type="entry name" value="RT_dom"/>
</dbReference>
<feature type="domain" description="Reverse transcriptase" evidence="1">
    <location>
        <begin position="577"/>
        <end position="833"/>
    </location>
</feature>
<dbReference type="Pfam" id="PF03372">
    <property type="entry name" value="Exo_endo_phos"/>
    <property type="match status" value="1"/>
</dbReference>
<reference evidence="2" key="1">
    <citation type="submission" date="2019-08" db="EMBL/GenBank/DDBJ databases">
        <title>The improved chromosome-level genome for the pearl oyster Pinctada fucata martensii using PacBio sequencing and Hi-C.</title>
        <authorList>
            <person name="Zheng Z."/>
        </authorList>
    </citation>
    <scope>NUCLEOTIDE SEQUENCE</scope>
    <source>
        <strain evidence="2">ZZ-2019</strain>
        <tissue evidence="2">Adductor muscle</tissue>
    </source>
</reference>
<proteinExistence type="predicted"/>
<comment type="caution">
    <text evidence="2">The sequence shown here is derived from an EMBL/GenBank/DDBJ whole genome shotgun (WGS) entry which is preliminary data.</text>
</comment>
<dbReference type="Proteomes" id="UP001186944">
    <property type="component" value="Unassembled WGS sequence"/>
</dbReference>
<dbReference type="PROSITE" id="PS50878">
    <property type="entry name" value="RT_POL"/>
    <property type="match status" value="1"/>
</dbReference>
<name>A0AA88XJV8_PINIB</name>
<gene>
    <name evidence="2" type="ORF">FSP39_007270</name>
</gene>
<dbReference type="Pfam" id="PF00078">
    <property type="entry name" value="RVT_1"/>
    <property type="match status" value="1"/>
</dbReference>
<dbReference type="AlphaFoldDB" id="A0AA88XJV8"/>
<dbReference type="PANTHER" id="PTHR46670">
    <property type="entry name" value="ENDO/EXONUCLEASE/PHOSPHATASE DOMAIN-CONTAINING PROTEIN"/>
    <property type="match status" value="1"/>
</dbReference>
<sequence length="1050" mass="119855">MHSIHSVQQTVYPLFSYARRTWTVNENSTRGLTRLKRRTRRGTKAGSRVIRKIRSIIRVRKSKNGKSPMGANVNNLVVCEMTAVSKIIRNQKNLAKFYLINCRSVKNKSFAICDFIISNKKDIMAITETWLGSDIDKGVLSELVPDTHAIYHVPRKDRKGGGVALILNKSFQVEQLKSESEFTHMEHIECIIGNKNAKLRVCVVYRPPSSKDNNLSSSNFFEEWLQYLSSQVTSQEELLITGDINFHLDKVTDHMANRFTETLNEFGLKQYVTGPTHIRGHTLDVIICREHNDILRSSPTTCDYFLNTVSCDHRGILCEIEIPKPEKIQKTVSFRRYRDIQFVDMHRDIDLLTDKCSKLDNVTQLVHDFNVDIKNILDKHAPLQSKVVTIRPNTQWYSDELREIKHERQKAERIWHRTKLNVHEQIYKEICYKRNELLARSKVEFYSSKIKESESDAKQIYKLANTLMGSTKDQSLPSHHGDMTELANSFANFFSEKIHMIRCTLTEGNQHGTNPMLADVKFTGNALTEFSAVDSEDLRKIISNSVSKSCDLDAIPTFLFKEHLDHFLPIITTIVNSSLAESKVPSVYKEAIVRPLLKKSNLDKDVLKNYRPVSNLPFLSKVIEKVVAACIEKHLSDNNLHDNLQSAYHSCHSTETALLRVHHDITCALDNNTCAVLVMLDLSAAFDVIDHDILFRRLEFSYGITGSALAWIHSYLSDRSQRIAIGSTSSKAHALDIGVPQGSVLGPKFYCMFSKPVAQICRNHNMDYHCYADDTQIYMVIDSLQSTSTKLAVCLKEIKTWMSSNLLKLNDDKTEMIVFAPKNKKEQFADLTVSFGTSIISDARVVKNLGVVFDKSLTMDNQCKAITRSCYYHIRNIGRIRKYLTTDASKTLVNALVTSRLDYGNALLYGVKKANVASLQMVQNTAARLISKTKRSAHVTPILIELHWLPVEFRSQYKILLFVFKALKGMAPIYLRDLIKPYVPSRSLRSESALLLEIPSVRTKTYGERRFDRSAAILWNSLPMTLRKTDSLPAFKRNLKTFLFKKAFNI</sequence>
<keyword evidence="3" id="KW-1185">Reference proteome</keyword>